<dbReference type="GO" id="GO:0019464">
    <property type="term" value="P:glycine decarboxylation via glycine cleavage system"/>
    <property type="evidence" value="ECO:0007669"/>
    <property type="project" value="InterPro"/>
</dbReference>
<dbReference type="InterPro" id="IPR011053">
    <property type="entry name" value="Single_hybrid_motif"/>
</dbReference>
<proteinExistence type="predicted"/>
<dbReference type="GO" id="GO:0005829">
    <property type="term" value="C:cytosol"/>
    <property type="evidence" value="ECO:0007669"/>
    <property type="project" value="TreeGrafter"/>
</dbReference>
<dbReference type="GO" id="GO:0005960">
    <property type="term" value="C:glycine cleavage complex"/>
    <property type="evidence" value="ECO:0007669"/>
    <property type="project" value="InterPro"/>
</dbReference>
<dbReference type="InterPro" id="IPR002930">
    <property type="entry name" value="GCV_H"/>
</dbReference>
<evidence type="ECO:0000313" key="2">
    <source>
        <dbReference type="EMBL" id="EMS77903.1"/>
    </source>
</evidence>
<organism evidence="2 3">
    <name type="scientific">Desulfotignum phosphitoxidans DSM 13687</name>
    <dbReference type="NCBI Taxonomy" id="1286635"/>
    <lineage>
        <taxon>Bacteria</taxon>
        <taxon>Pseudomonadati</taxon>
        <taxon>Thermodesulfobacteriota</taxon>
        <taxon>Desulfobacteria</taxon>
        <taxon>Desulfobacterales</taxon>
        <taxon>Desulfobacteraceae</taxon>
        <taxon>Desulfotignum</taxon>
    </lineage>
</organism>
<dbReference type="Pfam" id="PF01597">
    <property type="entry name" value="GCV_H"/>
    <property type="match status" value="1"/>
</dbReference>
<sequence>MRSQKQNHEVKGFQVVEDACIWMKAGIVPFKMCDNVYDCRTCPFDKAMQKKMTAIRHLESRGDGTALAEKLRTIYKWHPRPCRHVLTGRVDGPRTCVLNYECYHCEYDQMLDEEDLNGFSRKPAFSLAAGYRLARGYYYHKGHTWARFGHGGRVTVGFDEFLVKLFGIPSTISIPPIGTGVKKDHAAVSFSRRDKSATALSPVTGTVLAVNTKAQAHPEIVHQDPYHDGWLCILEPNMPKRNHKGLFYEKESLEWTDGESQRLLSMIGPEYMDLAATGGEPIDDVYGSFPEIAWETLAEKFLGT</sequence>
<dbReference type="EMBL" id="APJX01000011">
    <property type="protein sequence ID" value="EMS77903.1"/>
    <property type="molecule type" value="Genomic_DNA"/>
</dbReference>
<dbReference type="PATRIC" id="fig|1286635.3.peg.4064"/>
<evidence type="ECO:0000256" key="1">
    <source>
        <dbReference type="ARBA" id="ARBA00022823"/>
    </source>
</evidence>
<dbReference type="InterPro" id="IPR033753">
    <property type="entry name" value="GCV_H/Fam206"/>
</dbReference>
<accession>S0FS50</accession>
<dbReference type="GO" id="GO:0009249">
    <property type="term" value="P:protein lipoylation"/>
    <property type="evidence" value="ECO:0007669"/>
    <property type="project" value="TreeGrafter"/>
</dbReference>
<dbReference type="CDD" id="cd06848">
    <property type="entry name" value="GCS_H"/>
    <property type="match status" value="1"/>
</dbReference>
<dbReference type="Gene3D" id="2.40.50.100">
    <property type="match status" value="1"/>
</dbReference>
<comment type="caution">
    <text evidence="2">The sequence shown here is derived from an EMBL/GenBank/DDBJ whole genome shotgun (WGS) entry which is preliminary data.</text>
</comment>
<dbReference type="OrthoDB" id="5522904at2"/>
<gene>
    <name evidence="2" type="ORF">Dpo_11c00450</name>
</gene>
<evidence type="ECO:0000313" key="3">
    <source>
        <dbReference type="Proteomes" id="UP000014216"/>
    </source>
</evidence>
<keyword evidence="1" id="KW-0450">Lipoyl</keyword>
<dbReference type="SUPFAM" id="SSF51230">
    <property type="entry name" value="Single hybrid motif"/>
    <property type="match status" value="1"/>
</dbReference>
<keyword evidence="3" id="KW-1185">Reference proteome</keyword>
<dbReference type="PANTHER" id="PTHR11715:SF3">
    <property type="entry name" value="GLYCINE CLEAVAGE SYSTEM H PROTEIN-RELATED"/>
    <property type="match status" value="1"/>
</dbReference>
<dbReference type="AlphaFoldDB" id="S0FS50"/>
<name>S0FS50_9BACT</name>
<dbReference type="PANTHER" id="PTHR11715">
    <property type="entry name" value="GLYCINE CLEAVAGE SYSTEM H PROTEIN"/>
    <property type="match status" value="1"/>
</dbReference>
<dbReference type="Proteomes" id="UP000014216">
    <property type="component" value="Unassembled WGS sequence"/>
</dbReference>
<reference evidence="2 3" key="1">
    <citation type="journal article" date="2013" name="Genome Announc.">
        <title>Draft Genome Sequence of Desulfotignum phosphitoxidans DSM 13687 Strain FiPS-3.</title>
        <authorList>
            <person name="Poehlein A."/>
            <person name="Daniel R."/>
            <person name="Simeonova D.D."/>
        </authorList>
    </citation>
    <scope>NUCLEOTIDE SEQUENCE [LARGE SCALE GENOMIC DNA]</scope>
    <source>
        <strain evidence="2 3">DSM 13687</strain>
    </source>
</reference>
<dbReference type="RefSeq" id="WP_006968046.1">
    <property type="nucleotide sequence ID" value="NZ_APJX01000011.1"/>
</dbReference>
<protein>
    <submittedName>
        <fullName evidence="2">Putative glycine cleavage system H protein</fullName>
    </submittedName>
</protein>